<sequence>MYVEAKGRFKKSKKEILNEIRRPGNLNDYHPFCKENNALKWPGKGSVDEIEYLNGLKYRRDFIEWDENGYVLEIGRNKKIAKVQWIVEGSKENSSLRVRINPRLPYKNRIVRWVAWNFYIKFRLQGYINNVLKGFEHFIDTKHRVERNKFGKHAWFS</sequence>
<evidence type="ECO:0000313" key="2">
    <source>
        <dbReference type="Proteomes" id="UP000315825"/>
    </source>
</evidence>
<organism evidence="1 2">
    <name type="scientific">SAR86 cluster bacterium</name>
    <dbReference type="NCBI Taxonomy" id="2030880"/>
    <lineage>
        <taxon>Bacteria</taxon>
        <taxon>Pseudomonadati</taxon>
        <taxon>Pseudomonadota</taxon>
        <taxon>Gammaproteobacteria</taxon>
        <taxon>SAR86 cluster</taxon>
    </lineage>
</organism>
<reference evidence="1 2" key="1">
    <citation type="submission" date="2019-02" db="EMBL/GenBank/DDBJ databases">
        <title>Prokaryotic population dynamics and viral predation in marine succession experiment using metagenomics: the confinement effect.</title>
        <authorList>
            <person name="Haro-Moreno J.M."/>
            <person name="Rodriguez-Valera F."/>
            <person name="Lopez-Perez M."/>
        </authorList>
    </citation>
    <scope>NUCLEOTIDE SEQUENCE [LARGE SCALE GENOMIC DNA]</scope>
    <source>
        <strain evidence="1">MED-G159</strain>
    </source>
</reference>
<dbReference type="EMBL" id="SHBE01000001">
    <property type="protein sequence ID" value="RZO27211.1"/>
    <property type="molecule type" value="Genomic_DNA"/>
</dbReference>
<evidence type="ECO:0000313" key="1">
    <source>
        <dbReference type="EMBL" id="RZO27211.1"/>
    </source>
</evidence>
<dbReference type="Proteomes" id="UP000315825">
    <property type="component" value="Unassembled WGS sequence"/>
</dbReference>
<accession>A0A520N155</accession>
<name>A0A520N155_9GAMM</name>
<evidence type="ECO:0008006" key="3">
    <source>
        <dbReference type="Google" id="ProtNLM"/>
    </source>
</evidence>
<gene>
    <name evidence="1" type="ORF">EVA92_00260</name>
</gene>
<proteinExistence type="predicted"/>
<dbReference type="AlphaFoldDB" id="A0A520N155"/>
<protein>
    <recommendedName>
        <fullName evidence="3">SRPBCC family protein</fullName>
    </recommendedName>
</protein>
<comment type="caution">
    <text evidence="1">The sequence shown here is derived from an EMBL/GenBank/DDBJ whole genome shotgun (WGS) entry which is preliminary data.</text>
</comment>